<feature type="compositionally biased region" description="Pro residues" evidence="1">
    <location>
        <begin position="100"/>
        <end position="110"/>
    </location>
</feature>
<dbReference type="Proteomes" id="UP000005408">
    <property type="component" value="Unassembled WGS sequence"/>
</dbReference>
<proteinExistence type="predicted"/>
<dbReference type="EnsemblMetazoa" id="G3641.1">
    <property type="protein sequence ID" value="G3641.1:cds"/>
    <property type="gene ID" value="G3641"/>
</dbReference>
<evidence type="ECO:0000256" key="2">
    <source>
        <dbReference type="SAM" id="Phobius"/>
    </source>
</evidence>
<evidence type="ECO:0000313" key="4">
    <source>
        <dbReference type="EnsemblMetazoa" id="G3641.1:cds"/>
    </source>
</evidence>
<dbReference type="KEGG" id="crg:105341271"/>
<sequence length="117" mass="13365">MASLTLLVIHVCFYVSCVKAFFCKKDIICSGHQFCCNDDTECCNLTEVHKLWWFWYVVAVVLFLIFNLVLALCRFRRTSSLPDLQVQAGRPMYGSVTLHLPPPQYNPPSPYQSGTPD</sequence>
<organism evidence="4 5">
    <name type="scientific">Magallana gigas</name>
    <name type="common">Pacific oyster</name>
    <name type="synonym">Crassostrea gigas</name>
    <dbReference type="NCBI Taxonomy" id="29159"/>
    <lineage>
        <taxon>Eukaryota</taxon>
        <taxon>Metazoa</taxon>
        <taxon>Spiralia</taxon>
        <taxon>Lophotrochozoa</taxon>
        <taxon>Mollusca</taxon>
        <taxon>Bivalvia</taxon>
        <taxon>Autobranchia</taxon>
        <taxon>Pteriomorphia</taxon>
        <taxon>Ostreida</taxon>
        <taxon>Ostreoidea</taxon>
        <taxon>Ostreidae</taxon>
        <taxon>Magallana</taxon>
    </lineage>
</organism>
<feature type="signal peptide" evidence="3">
    <location>
        <begin position="1"/>
        <end position="20"/>
    </location>
</feature>
<evidence type="ECO:0000313" key="5">
    <source>
        <dbReference type="Proteomes" id="UP000005408"/>
    </source>
</evidence>
<keyword evidence="5" id="KW-1185">Reference proteome</keyword>
<feature type="region of interest" description="Disordered" evidence="1">
    <location>
        <begin position="97"/>
        <end position="117"/>
    </location>
</feature>
<feature type="chain" id="PRO_5036484579" evidence="3">
    <location>
        <begin position="21"/>
        <end position="117"/>
    </location>
</feature>
<keyword evidence="2" id="KW-0812">Transmembrane</keyword>
<dbReference type="AlphaFoldDB" id="A0A8W8MWD2"/>
<evidence type="ECO:0000256" key="3">
    <source>
        <dbReference type="SAM" id="SignalP"/>
    </source>
</evidence>
<accession>A0A8W8MWD2</accession>
<keyword evidence="2" id="KW-0472">Membrane</keyword>
<feature type="transmembrane region" description="Helical" evidence="2">
    <location>
        <begin position="53"/>
        <end position="73"/>
    </location>
</feature>
<evidence type="ECO:0000256" key="1">
    <source>
        <dbReference type="SAM" id="MobiDB-lite"/>
    </source>
</evidence>
<keyword evidence="3" id="KW-0732">Signal</keyword>
<dbReference type="GeneID" id="105341271"/>
<reference evidence="4" key="1">
    <citation type="submission" date="2022-08" db="UniProtKB">
        <authorList>
            <consortium name="EnsemblMetazoa"/>
        </authorList>
    </citation>
    <scope>IDENTIFICATION</scope>
    <source>
        <strain evidence="4">05x7-T-G4-1.051#20</strain>
    </source>
</reference>
<dbReference type="RefSeq" id="XP_019928114.1">
    <property type="nucleotide sequence ID" value="XM_020072555.3"/>
</dbReference>
<name>A0A8W8MWD2_MAGGI</name>
<keyword evidence="2" id="KW-1133">Transmembrane helix</keyword>
<protein>
    <submittedName>
        <fullName evidence="4">Uncharacterized protein</fullName>
    </submittedName>
</protein>